<feature type="compositionally biased region" description="Polar residues" evidence="1">
    <location>
        <begin position="1"/>
        <end position="10"/>
    </location>
</feature>
<dbReference type="Proteomes" id="UP000235023">
    <property type="component" value="Unassembled WGS sequence"/>
</dbReference>
<sequence>MPDPVTSKSSRPADALIKRTDRQARERTREGQVTDHSAACKVKLDPRSFPTTSNKYNRMIGRAIPSCRKSVVHPTVDALIVTVAPCNHLVALGPRDFSSPLEPTVRRCCRNGRQVQTVLNPPNTGSNDSTIPVLARGTCSLLYAGLNCRAFVMSVVDQGVWRLNLISDGTGGK</sequence>
<name>A0A2J5HN14_9EURO</name>
<dbReference type="AlphaFoldDB" id="A0A2J5HN14"/>
<organism evidence="2 3">
    <name type="scientific">Aspergillus taichungensis</name>
    <dbReference type="NCBI Taxonomy" id="482145"/>
    <lineage>
        <taxon>Eukaryota</taxon>
        <taxon>Fungi</taxon>
        <taxon>Dikarya</taxon>
        <taxon>Ascomycota</taxon>
        <taxon>Pezizomycotina</taxon>
        <taxon>Eurotiomycetes</taxon>
        <taxon>Eurotiomycetidae</taxon>
        <taxon>Eurotiales</taxon>
        <taxon>Aspergillaceae</taxon>
        <taxon>Aspergillus</taxon>
        <taxon>Aspergillus subgen. Circumdati</taxon>
    </lineage>
</organism>
<keyword evidence="3" id="KW-1185">Reference proteome</keyword>
<dbReference type="EMBL" id="KZ559574">
    <property type="protein sequence ID" value="PLN78571.1"/>
    <property type="molecule type" value="Genomic_DNA"/>
</dbReference>
<evidence type="ECO:0000256" key="1">
    <source>
        <dbReference type="SAM" id="MobiDB-lite"/>
    </source>
</evidence>
<feature type="compositionally biased region" description="Basic and acidic residues" evidence="1">
    <location>
        <begin position="16"/>
        <end position="33"/>
    </location>
</feature>
<protein>
    <submittedName>
        <fullName evidence="2">Uncharacterized protein</fullName>
    </submittedName>
</protein>
<feature type="region of interest" description="Disordered" evidence="1">
    <location>
        <begin position="1"/>
        <end position="36"/>
    </location>
</feature>
<evidence type="ECO:0000313" key="2">
    <source>
        <dbReference type="EMBL" id="PLN78571.1"/>
    </source>
</evidence>
<gene>
    <name evidence="2" type="ORF">BDW42DRAFT_141201</name>
</gene>
<proteinExistence type="predicted"/>
<reference evidence="3" key="1">
    <citation type="submission" date="2017-12" db="EMBL/GenBank/DDBJ databases">
        <authorList>
            <consortium name="DOE Joint Genome Institute"/>
            <person name="Mondo S.J."/>
            <person name="Kjaerbolling I."/>
            <person name="Vesth T.C."/>
            <person name="Frisvad J.C."/>
            <person name="Nybo J.L."/>
            <person name="Theobald S."/>
            <person name="Kuo A."/>
            <person name="Bowyer P."/>
            <person name="Matsuda Y."/>
            <person name="Lyhne E.K."/>
            <person name="Kogle M.E."/>
            <person name="Clum A."/>
            <person name="Lipzen A."/>
            <person name="Salamov A."/>
            <person name="Ngan C.Y."/>
            <person name="Daum C."/>
            <person name="Chiniquy J."/>
            <person name="Barry K."/>
            <person name="LaButti K."/>
            <person name="Haridas S."/>
            <person name="Simmons B.A."/>
            <person name="Magnuson J.K."/>
            <person name="Mortensen U.H."/>
            <person name="Larsen T.O."/>
            <person name="Grigoriev I.V."/>
            <person name="Baker S.E."/>
            <person name="Andersen M.R."/>
            <person name="Nordberg H.P."/>
            <person name="Cantor M.N."/>
            <person name="Hua S.X."/>
        </authorList>
    </citation>
    <scope>NUCLEOTIDE SEQUENCE [LARGE SCALE GENOMIC DNA]</scope>
    <source>
        <strain evidence="3">IBT 19404</strain>
    </source>
</reference>
<evidence type="ECO:0000313" key="3">
    <source>
        <dbReference type="Proteomes" id="UP000235023"/>
    </source>
</evidence>
<accession>A0A2J5HN14</accession>